<evidence type="ECO:0000256" key="8">
    <source>
        <dbReference type="ARBA" id="ARBA00023012"/>
    </source>
</evidence>
<dbReference type="SMART" id="SM00028">
    <property type="entry name" value="TPR"/>
    <property type="match status" value="3"/>
</dbReference>
<dbReference type="InterPro" id="IPR011712">
    <property type="entry name" value="Sig_transdc_His_kin_sub3_dim/P"/>
</dbReference>
<organism evidence="13 14">
    <name type="scientific">Elizabethkingia occulta</name>
    <dbReference type="NCBI Taxonomy" id="1867263"/>
    <lineage>
        <taxon>Bacteria</taxon>
        <taxon>Pseudomonadati</taxon>
        <taxon>Bacteroidota</taxon>
        <taxon>Flavobacteriia</taxon>
        <taxon>Flavobacteriales</taxon>
        <taxon>Weeksellaceae</taxon>
        <taxon>Elizabethkingia</taxon>
    </lineage>
</organism>
<evidence type="ECO:0000256" key="2">
    <source>
        <dbReference type="ARBA" id="ARBA00012438"/>
    </source>
</evidence>
<dbReference type="PROSITE" id="PS50005">
    <property type="entry name" value="TPR"/>
    <property type="match status" value="1"/>
</dbReference>
<dbReference type="GO" id="GO:0000155">
    <property type="term" value="F:phosphorelay sensor kinase activity"/>
    <property type="evidence" value="ECO:0007669"/>
    <property type="project" value="InterPro"/>
</dbReference>
<evidence type="ECO:0000256" key="6">
    <source>
        <dbReference type="ARBA" id="ARBA00022777"/>
    </source>
</evidence>
<evidence type="ECO:0000256" key="10">
    <source>
        <dbReference type="SAM" id="Coils"/>
    </source>
</evidence>
<dbReference type="InterPro" id="IPR011990">
    <property type="entry name" value="TPR-like_helical_dom_sf"/>
</dbReference>
<dbReference type="InterPro" id="IPR005467">
    <property type="entry name" value="His_kinase_dom"/>
</dbReference>
<dbReference type="PANTHER" id="PTHR24421">
    <property type="entry name" value="NITRATE/NITRITE SENSOR PROTEIN NARX-RELATED"/>
    <property type="match status" value="1"/>
</dbReference>
<evidence type="ECO:0000313" key="14">
    <source>
        <dbReference type="Proteomes" id="UP000190813"/>
    </source>
</evidence>
<keyword evidence="10" id="KW-0175">Coiled coil</keyword>
<comment type="catalytic activity">
    <reaction evidence="1">
        <text>ATP + protein L-histidine = ADP + protein N-phospho-L-histidine.</text>
        <dbReference type="EC" id="2.7.13.3"/>
    </reaction>
</comment>
<evidence type="ECO:0000256" key="7">
    <source>
        <dbReference type="ARBA" id="ARBA00022840"/>
    </source>
</evidence>
<name>A0A1T3MAL4_9FLAO</name>
<comment type="caution">
    <text evidence="13">The sequence shown here is derived from an EMBL/GenBank/DDBJ whole genome shotgun (WGS) entry which is preliminary data.</text>
</comment>
<dbReference type="GO" id="GO:0005524">
    <property type="term" value="F:ATP binding"/>
    <property type="evidence" value="ECO:0007669"/>
    <property type="project" value="UniProtKB-KW"/>
</dbReference>
<reference evidence="13 14" key="1">
    <citation type="submission" date="2016-06" db="EMBL/GenBank/DDBJ databases">
        <title>Revisiting the taxonomy of the Elizabethkingia Genus based on Whole-Genome Sequencing, Optical Mapping, and MALDI-TOF.</title>
        <authorList>
            <person name="Nicholson A.C."/>
        </authorList>
    </citation>
    <scope>NUCLEOTIDE SEQUENCE [LARGE SCALE GENOMIC DNA]</scope>
    <source>
        <strain evidence="13 14">G4070</strain>
    </source>
</reference>
<keyword evidence="8" id="KW-0902">Two-component regulatory system</keyword>
<keyword evidence="6 13" id="KW-0418">Kinase</keyword>
<dbReference type="Proteomes" id="UP000190813">
    <property type="component" value="Unassembled WGS sequence"/>
</dbReference>
<dbReference type="Gene3D" id="1.25.40.10">
    <property type="entry name" value="Tetratricopeptide repeat domain"/>
    <property type="match status" value="1"/>
</dbReference>
<dbReference type="GO" id="GO:0016020">
    <property type="term" value="C:membrane"/>
    <property type="evidence" value="ECO:0007669"/>
    <property type="project" value="InterPro"/>
</dbReference>
<dbReference type="SUPFAM" id="SSF55874">
    <property type="entry name" value="ATPase domain of HSP90 chaperone/DNA topoisomerase II/histidine kinase"/>
    <property type="match status" value="1"/>
</dbReference>
<evidence type="ECO:0000313" key="13">
    <source>
        <dbReference type="EMBL" id="OPC61708.1"/>
    </source>
</evidence>
<sequence length="661" mass="76150">MKIIKYKWNSIVERGIIFILFTFLQTNISGQYYKKADSLLRVLKVAKSDTSRIVLMGKLSKGYFLQNDSAKAFEYAYKARALAHRSSFILYKAYADQTINYLHTGLMHKDSTFFYSNKVLAQLKGNNSSQAIKLIVPATNSLAVMYSASGAIKKSTELLISNLPRLEKIKDYKLLSTMLHNIAHSFLDMGEYEKAYYYLQRSLNLLEKYNGEPGLKAHFYLTGATVLYNMDSINRMGEYLDKAKVNMDKIDIPMISFGRYYAYRAKYYAKKNRIKEAELMLNKAFIEYRKFNTKYHYYDVYWAKEEIAVAKGDYVQAREIAKDIHQKAIAEKYDESALAAAKKVSEYSRRLGDYKTAYQYLKKYTVYEDSIKREKTIVEVHDLETKYKTSEKEKQIAMLQSEKKQTLLQNKNQQLLNWLLGIGSVIFLLIIVFLIYLVKNNKKNNAQKLKEVENQQQLKMAQAMLEGEERERERVARDLHDGLGGALSGIKLKLSGQQKKESIPVIDHVILQLEDSINELRNISRNLMPEALLRSGLEVALHDLCISMTREDMLIEFQSAGIQKINPLSSQVNIYRIIQELLSNAIRHSGANKIILQCIQEDKRFYITIEDNGCGFDSGNIQNAKGLGWSNIQNRVNYMKGKMDVDSIIHQGTTINIELNI</sequence>
<protein>
    <recommendedName>
        <fullName evidence="2">histidine kinase</fullName>
        <ecNumber evidence="2">2.7.13.3</ecNumber>
    </recommendedName>
</protein>
<dbReference type="CDD" id="cd16917">
    <property type="entry name" value="HATPase_UhpB-NarQ-NarX-like"/>
    <property type="match status" value="1"/>
</dbReference>
<dbReference type="InterPro" id="IPR050482">
    <property type="entry name" value="Sensor_HK_TwoCompSys"/>
</dbReference>
<evidence type="ECO:0000256" key="11">
    <source>
        <dbReference type="SAM" id="Phobius"/>
    </source>
</evidence>
<proteinExistence type="predicted"/>
<feature type="repeat" description="TPR" evidence="9">
    <location>
        <begin position="176"/>
        <end position="209"/>
    </location>
</feature>
<keyword evidence="14" id="KW-1185">Reference proteome</keyword>
<keyword evidence="11" id="KW-0472">Membrane</keyword>
<accession>A0A1T3MAL4</accession>
<evidence type="ECO:0000259" key="12">
    <source>
        <dbReference type="PROSITE" id="PS50109"/>
    </source>
</evidence>
<dbReference type="InterPro" id="IPR019734">
    <property type="entry name" value="TPR_rpt"/>
</dbReference>
<dbReference type="GO" id="GO:0046983">
    <property type="term" value="F:protein dimerization activity"/>
    <property type="evidence" value="ECO:0007669"/>
    <property type="project" value="InterPro"/>
</dbReference>
<keyword evidence="11" id="KW-1133">Transmembrane helix</keyword>
<dbReference type="AlphaFoldDB" id="A0A1T3MAL4"/>
<evidence type="ECO:0000256" key="9">
    <source>
        <dbReference type="PROSITE-ProRule" id="PRU00339"/>
    </source>
</evidence>
<evidence type="ECO:0000256" key="4">
    <source>
        <dbReference type="ARBA" id="ARBA00022679"/>
    </source>
</evidence>
<keyword evidence="3" id="KW-0597">Phosphoprotein</keyword>
<dbReference type="PROSITE" id="PS50109">
    <property type="entry name" value="HIS_KIN"/>
    <property type="match status" value="1"/>
</dbReference>
<dbReference type="SMART" id="SM00387">
    <property type="entry name" value="HATPase_c"/>
    <property type="match status" value="1"/>
</dbReference>
<dbReference type="Pfam" id="PF07730">
    <property type="entry name" value="HisKA_3"/>
    <property type="match status" value="1"/>
</dbReference>
<keyword evidence="9" id="KW-0802">TPR repeat</keyword>
<keyword evidence="4" id="KW-0808">Transferase</keyword>
<evidence type="ECO:0000256" key="3">
    <source>
        <dbReference type="ARBA" id="ARBA00022553"/>
    </source>
</evidence>
<dbReference type="InterPro" id="IPR036890">
    <property type="entry name" value="HATPase_C_sf"/>
</dbReference>
<keyword evidence="7" id="KW-0067">ATP-binding</keyword>
<evidence type="ECO:0000256" key="1">
    <source>
        <dbReference type="ARBA" id="ARBA00000085"/>
    </source>
</evidence>
<dbReference type="RefSeq" id="WP_078772863.1">
    <property type="nucleotide sequence ID" value="NZ_CBCSBR010000011.1"/>
</dbReference>
<keyword evidence="11" id="KW-0812">Transmembrane</keyword>
<feature type="coiled-coil region" evidence="10">
    <location>
        <begin position="439"/>
        <end position="478"/>
    </location>
</feature>
<feature type="domain" description="Histidine kinase" evidence="12">
    <location>
        <begin position="474"/>
        <end position="661"/>
    </location>
</feature>
<gene>
    <name evidence="13" type="ORF">BAZ10_09830</name>
</gene>
<dbReference type="SUPFAM" id="SSF48452">
    <property type="entry name" value="TPR-like"/>
    <property type="match status" value="1"/>
</dbReference>
<evidence type="ECO:0000256" key="5">
    <source>
        <dbReference type="ARBA" id="ARBA00022741"/>
    </source>
</evidence>
<dbReference type="PANTHER" id="PTHR24421:SF10">
    <property type="entry name" value="NITRATE_NITRITE SENSOR PROTEIN NARQ"/>
    <property type="match status" value="1"/>
</dbReference>
<dbReference type="InterPro" id="IPR003594">
    <property type="entry name" value="HATPase_dom"/>
</dbReference>
<dbReference type="Gene3D" id="1.20.5.1930">
    <property type="match status" value="1"/>
</dbReference>
<dbReference type="Gene3D" id="3.30.565.10">
    <property type="entry name" value="Histidine kinase-like ATPase, C-terminal domain"/>
    <property type="match status" value="1"/>
</dbReference>
<dbReference type="EC" id="2.7.13.3" evidence="2"/>
<dbReference type="EMBL" id="MAHX01000019">
    <property type="protein sequence ID" value="OPC61708.1"/>
    <property type="molecule type" value="Genomic_DNA"/>
</dbReference>
<dbReference type="Pfam" id="PF02518">
    <property type="entry name" value="HATPase_c"/>
    <property type="match status" value="1"/>
</dbReference>
<keyword evidence="5" id="KW-0547">Nucleotide-binding</keyword>
<feature type="transmembrane region" description="Helical" evidence="11">
    <location>
        <begin position="415"/>
        <end position="438"/>
    </location>
</feature>